<evidence type="ECO:0000313" key="4">
    <source>
        <dbReference type="EMBL" id="MEE6113486.1"/>
    </source>
</evidence>
<keyword evidence="5" id="KW-1185">Reference proteome</keyword>
<dbReference type="NCBIfam" id="TIGR02788">
    <property type="entry name" value="VirB11"/>
    <property type="match status" value="1"/>
</dbReference>
<comment type="function">
    <text evidence="2">Part of the Type IV secretion system.</text>
</comment>
<dbReference type="RefSeq" id="WP_228516319.1">
    <property type="nucleotide sequence ID" value="NZ_JACEWB010000025.1"/>
</dbReference>
<dbReference type="Gene3D" id="3.40.50.300">
    <property type="entry name" value="P-loop containing nucleotide triphosphate hydrolases"/>
    <property type="match status" value="1"/>
</dbReference>
<comment type="similarity">
    <text evidence="1 2">Belongs to the GSP E family.</text>
</comment>
<dbReference type="InterPro" id="IPR014155">
    <property type="entry name" value="VirB11"/>
</dbReference>
<feature type="domain" description="Bacterial type II secretion system protein E" evidence="3">
    <location>
        <begin position="170"/>
        <end position="332"/>
    </location>
</feature>
<accession>A0ABU7QSF0</accession>
<dbReference type="PANTHER" id="PTHR30486:SF6">
    <property type="entry name" value="TYPE IV PILUS RETRACTATION ATPASE PILT"/>
    <property type="match status" value="1"/>
</dbReference>
<keyword evidence="2" id="KW-0067">ATP-binding</keyword>
<gene>
    <name evidence="4" type="primary">virB11</name>
    <name evidence="4" type="ORF">M5S25_09825</name>
</gene>
<dbReference type="Gene3D" id="3.30.450.90">
    <property type="match status" value="1"/>
</dbReference>
<dbReference type="InterPro" id="IPR001482">
    <property type="entry name" value="T2SS/T4SS_dom"/>
</dbReference>
<evidence type="ECO:0000256" key="2">
    <source>
        <dbReference type="RuleBase" id="RU366071"/>
    </source>
</evidence>
<comment type="caution">
    <text evidence="4">The sequence shown here is derived from an EMBL/GenBank/DDBJ whole genome shotgun (WGS) entry which is preliminary data.</text>
</comment>
<protein>
    <recommendedName>
        <fullName evidence="2">Type IV secretion system protein</fullName>
    </recommendedName>
</protein>
<dbReference type="PANTHER" id="PTHR30486">
    <property type="entry name" value="TWITCHING MOTILITY PROTEIN PILT"/>
    <property type="match status" value="1"/>
</dbReference>
<reference evidence="4 5" key="1">
    <citation type="journal article" date="2022" name="Front. Microbiol.">
        <title>Commensal bacteria contribute to the growth of multidrug-resistant Avibacterium paragallinarum in chickens.</title>
        <authorList>
            <person name="Zhu J."/>
            <person name="Chen Y."/>
            <person name="Wu Y."/>
            <person name="Wang Y."/>
            <person name="Zhu K."/>
        </authorList>
    </citation>
    <scope>NUCLEOTIDE SEQUENCE [LARGE SCALE GENOMIC DNA]</scope>
    <source>
        <strain evidence="4 5">AV12</strain>
    </source>
</reference>
<dbReference type="EMBL" id="JAMDKS010000025">
    <property type="protein sequence ID" value="MEE6113486.1"/>
    <property type="molecule type" value="Genomic_DNA"/>
</dbReference>
<dbReference type="CDD" id="cd01130">
    <property type="entry name" value="VirB11-like_ATPase"/>
    <property type="match status" value="1"/>
</dbReference>
<evidence type="ECO:0000259" key="3">
    <source>
        <dbReference type="Pfam" id="PF00437"/>
    </source>
</evidence>
<dbReference type="Proteomes" id="UP001352533">
    <property type="component" value="Unassembled WGS sequence"/>
</dbReference>
<name>A0ABU7QSF0_AVIPA</name>
<keyword evidence="2" id="KW-0547">Nucleotide-binding</keyword>
<evidence type="ECO:0000256" key="1">
    <source>
        <dbReference type="ARBA" id="ARBA00006611"/>
    </source>
</evidence>
<dbReference type="InterPro" id="IPR027417">
    <property type="entry name" value="P-loop_NTPase"/>
</dbReference>
<organism evidence="4 5">
    <name type="scientific">Avibacterium paragallinarum</name>
    <name type="common">Haemophilus gallinarum</name>
    <dbReference type="NCBI Taxonomy" id="728"/>
    <lineage>
        <taxon>Bacteria</taxon>
        <taxon>Pseudomonadati</taxon>
        <taxon>Pseudomonadota</taxon>
        <taxon>Gammaproteobacteria</taxon>
        <taxon>Pasteurellales</taxon>
        <taxon>Pasteurellaceae</taxon>
        <taxon>Avibacterium</taxon>
    </lineage>
</organism>
<dbReference type="InterPro" id="IPR050921">
    <property type="entry name" value="T4SS_GSP_E_ATPase"/>
</dbReference>
<sequence length="356" mass="39860">MTTTNFEKNELEAMAEIDNSAVARAMLKKTGIQAVLDREDITEVAVNQGGVILFEGKNGWEQIQAPECTYHNLKALANALSVYSGLKLAFGDTNPIASVVLPDGERGQILTHPATESGTIPLTLRKPSKTRFTVDDYQNSGRFSKIQMAEAYQRGSIPEFMQQMKKCQKEGNYAEFFRIAAAHNMNTIAVGGTGSGKTTFAKAYADLVPFDHRIITIEDVHELSLPYHWNHLHLFFDTEYQKSGGISPKELIKSAMRMKPDHIFLTELRGDETWNYFEALNTGHNGSITSTHANDCRATIPRLTTLVMQSEIGKVLGEQYIQKTLSSALDVICYFKHTYMTEILFEPEKKLEAMYG</sequence>
<dbReference type="Pfam" id="PF00437">
    <property type="entry name" value="T2SSE"/>
    <property type="match status" value="1"/>
</dbReference>
<proteinExistence type="inferred from homology"/>
<evidence type="ECO:0000313" key="5">
    <source>
        <dbReference type="Proteomes" id="UP001352533"/>
    </source>
</evidence>
<dbReference type="SUPFAM" id="SSF52540">
    <property type="entry name" value="P-loop containing nucleoside triphosphate hydrolases"/>
    <property type="match status" value="1"/>
</dbReference>